<dbReference type="OrthoDB" id="9518664at2759"/>
<gene>
    <name evidence="2" type="ORF">ANCDUO_12725</name>
</gene>
<dbReference type="InterPro" id="IPR042178">
    <property type="entry name" value="Serpin_sf_1"/>
</dbReference>
<dbReference type="Gene3D" id="3.30.497.10">
    <property type="entry name" value="Antithrombin, subunit I, domain 2"/>
    <property type="match status" value="1"/>
</dbReference>
<dbReference type="AlphaFoldDB" id="A0A0C2CKQ2"/>
<dbReference type="InterPro" id="IPR036186">
    <property type="entry name" value="Serpin_sf"/>
</dbReference>
<feature type="domain" description="Serpin" evidence="1">
    <location>
        <begin position="8"/>
        <end position="78"/>
    </location>
</feature>
<dbReference type="InterPro" id="IPR023796">
    <property type="entry name" value="Serpin_dom"/>
</dbReference>
<sequence>MPCSNLGESDDRIMTYYSNLSQQILKPRDGVQTRIANGFFLDNQYEIEDHYKDTVTKYYSAKVEYYDFGKPDEAAEIVQQRILRARWSVMVSTVDVDETD</sequence>
<keyword evidence="3" id="KW-1185">Reference proteome</keyword>
<dbReference type="Pfam" id="PF00079">
    <property type="entry name" value="Serpin"/>
    <property type="match status" value="1"/>
</dbReference>
<dbReference type="SUPFAM" id="SSF56574">
    <property type="entry name" value="Serpins"/>
    <property type="match status" value="1"/>
</dbReference>
<evidence type="ECO:0000313" key="2">
    <source>
        <dbReference type="EMBL" id="KIH57083.1"/>
    </source>
</evidence>
<name>A0A0C2CKQ2_9BILA</name>
<evidence type="ECO:0000313" key="3">
    <source>
        <dbReference type="Proteomes" id="UP000054047"/>
    </source>
</evidence>
<protein>
    <recommendedName>
        <fullName evidence="1">Serpin domain-containing protein</fullName>
    </recommendedName>
</protein>
<proteinExistence type="predicted"/>
<dbReference type="Proteomes" id="UP000054047">
    <property type="component" value="Unassembled WGS sequence"/>
</dbReference>
<evidence type="ECO:0000259" key="1">
    <source>
        <dbReference type="Pfam" id="PF00079"/>
    </source>
</evidence>
<reference evidence="2 3" key="1">
    <citation type="submission" date="2013-12" db="EMBL/GenBank/DDBJ databases">
        <title>Draft genome of the parsitic nematode Ancylostoma duodenale.</title>
        <authorList>
            <person name="Mitreva M."/>
        </authorList>
    </citation>
    <scope>NUCLEOTIDE SEQUENCE [LARGE SCALE GENOMIC DNA]</scope>
    <source>
        <strain evidence="2 3">Zhejiang</strain>
    </source>
</reference>
<accession>A0A0C2CKQ2</accession>
<dbReference type="EMBL" id="KN734844">
    <property type="protein sequence ID" value="KIH57083.1"/>
    <property type="molecule type" value="Genomic_DNA"/>
</dbReference>
<dbReference type="MEROPS" id="I04.981"/>
<organism evidence="2 3">
    <name type="scientific">Ancylostoma duodenale</name>
    <dbReference type="NCBI Taxonomy" id="51022"/>
    <lineage>
        <taxon>Eukaryota</taxon>
        <taxon>Metazoa</taxon>
        <taxon>Ecdysozoa</taxon>
        <taxon>Nematoda</taxon>
        <taxon>Chromadorea</taxon>
        <taxon>Rhabditida</taxon>
        <taxon>Rhabditina</taxon>
        <taxon>Rhabditomorpha</taxon>
        <taxon>Strongyloidea</taxon>
        <taxon>Ancylostomatidae</taxon>
        <taxon>Ancylostomatinae</taxon>
        <taxon>Ancylostoma</taxon>
    </lineage>
</organism>